<comment type="caution">
    <text evidence="1">The sequence shown here is derived from an EMBL/GenBank/DDBJ whole genome shotgun (WGS) entry which is preliminary data.</text>
</comment>
<keyword evidence="3" id="KW-1185">Reference proteome</keyword>
<accession>A0A8H6UGK1</accession>
<dbReference type="EMBL" id="JACBAD010001956">
    <property type="protein sequence ID" value="KAF7125977.1"/>
    <property type="molecule type" value="Genomic_DNA"/>
</dbReference>
<organism evidence="1 3">
    <name type="scientific">Aspergillus hiratsukae</name>
    <dbReference type="NCBI Taxonomy" id="1194566"/>
    <lineage>
        <taxon>Eukaryota</taxon>
        <taxon>Fungi</taxon>
        <taxon>Dikarya</taxon>
        <taxon>Ascomycota</taxon>
        <taxon>Pezizomycotina</taxon>
        <taxon>Eurotiomycetes</taxon>
        <taxon>Eurotiomycetidae</taxon>
        <taxon>Eurotiales</taxon>
        <taxon>Aspergillaceae</taxon>
        <taxon>Aspergillus</taxon>
        <taxon>Aspergillus subgen. Fumigati</taxon>
    </lineage>
</organism>
<proteinExistence type="predicted"/>
<dbReference type="OrthoDB" id="4510589at2759"/>
<sequence length="265" mass="30862">MECSSQEKWRRQLEDEQEFLLLKAICLQAKTTDRWRVQTEFGVEHVRFSYFAHIERLMVKVIGTPPARQKEQEKDDKQKLIPLAPRSSDHAKRTCWAPAGLGLQDTGVTMRARVMGEPVYRRLVLEITYRKADNPSKTIVADVLFDNDLHVTDYDVEDRVVRKKHGRKHKHNRPVDTSDESNEQKEDSYWILKFVAKGCTAFGMDIDYTGFDNASADVFWYLRTLTSKLKAGEKTQVMIHQIRNGLQRLLIQLLRYKSRCTSSNN</sequence>
<gene>
    <name evidence="1" type="ORF">CNMCM5793_002336</name>
    <name evidence="2" type="ORF">CNMCM6106_004040</name>
</gene>
<reference evidence="1" key="1">
    <citation type="submission" date="2020-06" db="EMBL/GenBank/DDBJ databases">
        <title>Draft genome sequences of strains closely related to Aspergillus parafelis and Aspergillus hiratsukae.</title>
        <authorList>
            <person name="Dos Santos R.A.C."/>
            <person name="Rivero-Menendez O."/>
            <person name="Steenwyk J.L."/>
            <person name="Mead M.E."/>
            <person name="Goldman G.H."/>
            <person name="Alastruey-Izquierdo A."/>
            <person name="Rokas A."/>
        </authorList>
    </citation>
    <scope>NUCLEOTIDE SEQUENCE</scope>
    <source>
        <strain evidence="1">CNM-CM5793</strain>
        <strain evidence="2">CNM-CM6106</strain>
    </source>
</reference>
<dbReference type="Proteomes" id="UP000662466">
    <property type="component" value="Unassembled WGS sequence"/>
</dbReference>
<evidence type="ECO:0000313" key="3">
    <source>
        <dbReference type="Proteomes" id="UP000630445"/>
    </source>
</evidence>
<protein>
    <submittedName>
        <fullName evidence="1">Uncharacterized protein</fullName>
    </submittedName>
</protein>
<dbReference type="EMBL" id="JACBAF010002054">
    <property type="protein sequence ID" value="KAF7169083.1"/>
    <property type="molecule type" value="Genomic_DNA"/>
</dbReference>
<dbReference type="Proteomes" id="UP000630445">
    <property type="component" value="Unassembled WGS sequence"/>
</dbReference>
<name>A0A8H6UGK1_9EURO</name>
<evidence type="ECO:0000313" key="1">
    <source>
        <dbReference type="EMBL" id="KAF7125977.1"/>
    </source>
</evidence>
<dbReference type="AlphaFoldDB" id="A0A8H6UGK1"/>
<evidence type="ECO:0000313" key="2">
    <source>
        <dbReference type="EMBL" id="KAF7169083.1"/>
    </source>
</evidence>